<evidence type="ECO:0000313" key="9">
    <source>
        <dbReference type="EMBL" id="PVW13322.1"/>
    </source>
</evidence>
<proteinExistence type="predicted"/>
<dbReference type="GO" id="GO:0006508">
    <property type="term" value="P:proteolysis"/>
    <property type="evidence" value="ECO:0007669"/>
    <property type="project" value="UniProtKB-KW"/>
</dbReference>
<evidence type="ECO:0000256" key="1">
    <source>
        <dbReference type="ARBA" id="ARBA00022438"/>
    </source>
</evidence>
<dbReference type="GO" id="GO:0004177">
    <property type="term" value="F:aminopeptidase activity"/>
    <property type="evidence" value="ECO:0007669"/>
    <property type="project" value="UniProtKB-KW"/>
</dbReference>
<accession>A0A2U0HWR8</accession>
<evidence type="ECO:0000256" key="3">
    <source>
        <dbReference type="ARBA" id="ARBA00022723"/>
    </source>
</evidence>
<gene>
    <name evidence="9" type="ORF">DDV96_13220</name>
</gene>
<feature type="domain" description="Peptidase M28" evidence="8">
    <location>
        <begin position="183"/>
        <end position="375"/>
    </location>
</feature>
<sequence length="483" mass="53129">MKKILLLFVFTLTTGVFLAQEQPFYATMDANDAVELQKELPEDIQIIATKRNQSAVFISEKAAHAMHQNVVTHGPGYVFKASEEKALRAIEPKKPKTERRVLNFTIDQDDAVAEALDLVNAQNIEDQILELQGYGTRYHTRASAEQSVLDLKDKWEAMAQAAGRNDVSVRIVNHVNTPMPSAVMTIEGAESPDEYVIIGGHIDSTAPGANNDVAPGADDDASGISTITEVVRVLFETDFVPNRTVEFMAFAAEEIGLVGSAEIAEEYSNNNINVLAYVQFDMTNYPGSANDVYITTDSYNSNDLNAYLIELMEYYNNVSSEHEITYGTTACNYGCSDHFSWADNGYEAAFPFEANFSESNPNIHTAGDTYDVTGDAFKAAKFAKLGLEFIIETAKTNNLSVSELSNDNLDFIVANNTLTYSLKNSSDVLEQMAVIDVSGKQVLRATDLGKQGTVSLDRLSQGFYVAVFTTETNKKLTKKFIVN</sequence>
<dbReference type="InterPro" id="IPR026444">
    <property type="entry name" value="Secre_tail"/>
</dbReference>
<dbReference type="PANTHER" id="PTHR12147">
    <property type="entry name" value="METALLOPEPTIDASE M28 FAMILY MEMBER"/>
    <property type="match status" value="1"/>
</dbReference>
<organism evidence="9 10">
    <name type="scientific">Marixanthomonas spongiae</name>
    <dbReference type="NCBI Taxonomy" id="2174845"/>
    <lineage>
        <taxon>Bacteria</taxon>
        <taxon>Pseudomonadati</taxon>
        <taxon>Bacteroidota</taxon>
        <taxon>Flavobacteriia</taxon>
        <taxon>Flavobacteriales</taxon>
        <taxon>Flavobacteriaceae</taxon>
        <taxon>Marixanthomonas</taxon>
    </lineage>
</organism>
<feature type="signal peptide" evidence="7">
    <location>
        <begin position="1"/>
        <end position="19"/>
    </location>
</feature>
<keyword evidence="10" id="KW-1185">Reference proteome</keyword>
<dbReference type="EMBL" id="QEHR01000009">
    <property type="protein sequence ID" value="PVW13322.1"/>
    <property type="molecule type" value="Genomic_DNA"/>
</dbReference>
<evidence type="ECO:0000256" key="7">
    <source>
        <dbReference type="SAM" id="SignalP"/>
    </source>
</evidence>
<dbReference type="RefSeq" id="WP_116695244.1">
    <property type="nucleotide sequence ID" value="NZ_QEHR01000009.1"/>
</dbReference>
<dbReference type="GO" id="GO:0046872">
    <property type="term" value="F:metal ion binding"/>
    <property type="evidence" value="ECO:0007669"/>
    <property type="project" value="UniProtKB-KW"/>
</dbReference>
<dbReference type="Gene3D" id="3.40.630.10">
    <property type="entry name" value="Zn peptidases"/>
    <property type="match status" value="1"/>
</dbReference>
<evidence type="ECO:0000259" key="8">
    <source>
        <dbReference type="Pfam" id="PF04389"/>
    </source>
</evidence>
<feature type="chain" id="PRO_5015513852" description="Peptidase M28 domain-containing protein" evidence="7">
    <location>
        <begin position="20"/>
        <end position="483"/>
    </location>
</feature>
<dbReference type="InterPro" id="IPR007484">
    <property type="entry name" value="Peptidase_M28"/>
</dbReference>
<keyword evidence="1" id="KW-0031">Aminopeptidase</keyword>
<comment type="caution">
    <text evidence="9">The sequence shown here is derived from an EMBL/GenBank/DDBJ whole genome shotgun (WGS) entry which is preliminary data.</text>
</comment>
<keyword evidence="5" id="KW-0378">Hydrolase</keyword>
<dbReference type="SUPFAM" id="SSF53187">
    <property type="entry name" value="Zn-dependent exopeptidases"/>
    <property type="match status" value="1"/>
</dbReference>
<dbReference type="NCBIfam" id="TIGR04183">
    <property type="entry name" value="Por_Secre_tail"/>
    <property type="match status" value="1"/>
</dbReference>
<dbReference type="AlphaFoldDB" id="A0A2U0HWR8"/>
<dbReference type="PANTHER" id="PTHR12147:SF56">
    <property type="entry name" value="AMINOPEPTIDASE YDR415C-RELATED"/>
    <property type="match status" value="1"/>
</dbReference>
<evidence type="ECO:0000256" key="5">
    <source>
        <dbReference type="ARBA" id="ARBA00022801"/>
    </source>
</evidence>
<keyword evidence="3" id="KW-0479">Metal-binding</keyword>
<name>A0A2U0HWR8_9FLAO</name>
<dbReference type="Pfam" id="PF04389">
    <property type="entry name" value="Peptidase_M28"/>
    <property type="match status" value="1"/>
</dbReference>
<dbReference type="OrthoDB" id="9789219at2"/>
<evidence type="ECO:0000256" key="2">
    <source>
        <dbReference type="ARBA" id="ARBA00022670"/>
    </source>
</evidence>
<keyword evidence="4 7" id="KW-0732">Signal</keyword>
<keyword evidence="2" id="KW-0645">Protease</keyword>
<dbReference type="InterPro" id="IPR045175">
    <property type="entry name" value="M28_fam"/>
</dbReference>
<dbReference type="Proteomes" id="UP000245962">
    <property type="component" value="Unassembled WGS sequence"/>
</dbReference>
<reference evidence="9 10" key="1">
    <citation type="submission" date="2018-04" db="EMBL/GenBank/DDBJ databases">
        <title>Marixanthomonas spongiae HN-E44 sp. nov., isolated from a marine sponge.</title>
        <authorList>
            <person name="Luo L."/>
            <person name="Zhuang L."/>
        </authorList>
    </citation>
    <scope>NUCLEOTIDE SEQUENCE [LARGE SCALE GENOMIC DNA]</scope>
    <source>
        <strain evidence="9 10">HN-E44</strain>
    </source>
</reference>
<evidence type="ECO:0000256" key="4">
    <source>
        <dbReference type="ARBA" id="ARBA00022729"/>
    </source>
</evidence>
<protein>
    <recommendedName>
        <fullName evidence="8">Peptidase M28 domain-containing protein</fullName>
    </recommendedName>
</protein>
<keyword evidence="6" id="KW-0862">Zinc</keyword>
<evidence type="ECO:0000256" key="6">
    <source>
        <dbReference type="ARBA" id="ARBA00022833"/>
    </source>
</evidence>
<evidence type="ECO:0000313" key="10">
    <source>
        <dbReference type="Proteomes" id="UP000245962"/>
    </source>
</evidence>
<dbReference type="GO" id="GO:0008235">
    <property type="term" value="F:metalloexopeptidase activity"/>
    <property type="evidence" value="ECO:0007669"/>
    <property type="project" value="InterPro"/>
</dbReference>